<sequence length="101" mass="10673">MASLTECARRLAEEISDVQVLLFGSYATGTPTPRSDADIAVVVPDDVLVPFARVKDLAQTVFLEAPVPVEVFVLTRTALAEGKETGAFLAGTISRTGIPLV</sequence>
<dbReference type="Pfam" id="PF01909">
    <property type="entry name" value="NTP_transf_2"/>
    <property type="match status" value="1"/>
</dbReference>
<protein>
    <submittedName>
        <fullName evidence="2">DNA polymerase, beta domain protein region</fullName>
    </submittedName>
</protein>
<dbReference type="STRING" id="477974.Daud_0132"/>
<dbReference type="Gene3D" id="3.30.460.10">
    <property type="entry name" value="Beta Polymerase, domain 2"/>
    <property type="match status" value="1"/>
</dbReference>
<proteinExistence type="predicted"/>
<dbReference type="AlphaFoldDB" id="B1I0Z9"/>
<reference evidence="2 3" key="2">
    <citation type="journal article" date="2008" name="Science">
        <title>Environmental genomics reveals a single-species ecosystem deep within Earth.</title>
        <authorList>
            <person name="Chivian D."/>
            <person name="Brodie E.L."/>
            <person name="Alm E.J."/>
            <person name="Culley D.E."/>
            <person name="Dehal P.S."/>
            <person name="Desantis T.Z."/>
            <person name="Gihring T.M."/>
            <person name="Lapidus A."/>
            <person name="Lin L.H."/>
            <person name="Lowry S.R."/>
            <person name="Moser D.P."/>
            <person name="Richardson P.M."/>
            <person name="Southam G."/>
            <person name="Wanger G."/>
            <person name="Pratt L.M."/>
            <person name="Andersen G.L."/>
            <person name="Hazen T.C."/>
            <person name="Brockman F.J."/>
            <person name="Arkin A.P."/>
            <person name="Onstott T.C."/>
        </authorList>
    </citation>
    <scope>NUCLEOTIDE SEQUENCE [LARGE SCALE GENOMIC DNA]</scope>
    <source>
        <strain evidence="2 3">MP104C</strain>
    </source>
</reference>
<gene>
    <name evidence="2" type="ordered locus">Daud_0132</name>
</gene>
<evidence type="ECO:0000313" key="2">
    <source>
        <dbReference type="EMBL" id="ACA58700.1"/>
    </source>
</evidence>
<keyword evidence="3" id="KW-1185">Reference proteome</keyword>
<dbReference type="EMBL" id="CP000860">
    <property type="protein sequence ID" value="ACA58700.1"/>
    <property type="molecule type" value="Genomic_DNA"/>
</dbReference>
<dbReference type="InterPro" id="IPR002934">
    <property type="entry name" value="Polymerase_NTP_transf_dom"/>
</dbReference>
<dbReference type="CDD" id="cd05403">
    <property type="entry name" value="NT_KNTase_like"/>
    <property type="match status" value="1"/>
</dbReference>
<organism evidence="2 3">
    <name type="scientific">Desulforudis audaxviator (strain MP104C)</name>
    <dbReference type="NCBI Taxonomy" id="477974"/>
    <lineage>
        <taxon>Bacteria</taxon>
        <taxon>Bacillati</taxon>
        <taxon>Bacillota</taxon>
        <taxon>Clostridia</taxon>
        <taxon>Thermoanaerobacterales</taxon>
        <taxon>Candidatus Desulforudaceae</taxon>
        <taxon>Candidatus Desulforudis</taxon>
    </lineage>
</organism>
<dbReference type="SUPFAM" id="SSF81301">
    <property type="entry name" value="Nucleotidyltransferase"/>
    <property type="match status" value="1"/>
</dbReference>
<dbReference type="RefSeq" id="WP_012301294.1">
    <property type="nucleotide sequence ID" value="NC_010424.1"/>
</dbReference>
<accession>B1I0Z9</accession>
<name>B1I0Z9_DESAP</name>
<dbReference type="eggNOG" id="COG1708">
    <property type="taxonomic scope" value="Bacteria"/>
</dbReference>
<dbReference type="PANTHER" id="PTHR43449">
    <property type="entry name" value="NUCLEOTIDYLTRANSFERASE"/>
    <property type="match status" value="1"/>
</dbReference>
<reference evidence="3" key="1">
    <citation type="submission" date="2007-10" db="EMBL/GenBank/DDBJ databases">
        <title>Complete sequence of chromosome of Desulforudis audaxviator MP104C.</title>
        <authorList>
            <person name="Copeland A."/>
            <person name="Lucas S."/>
            <person name="Lapidus A."/>
            <person name="Barry K."/>
            <person name="Glavina del Rio T."/>
            <person name="Dalin E."/>
            <person name="Tice H."/>
            <person name="Bruce D."/>
            <person name="Pitluck S."/>
            <person name="Lowry S.R."/>
            <person name="Larimer F."/>
            <person name="Land M.L."/>
            <person name="Hauser L."/>
            <person name="Kyrpides N."/>
            <person name="Ivanova N.N."/>
            <person name="Richardson P."/>
        </authorList>
    </citation>
    <scope>NUCLEOTIDE SEQUENCE [LARGE SCALE GENOMIC DNA]</scope>
    <source>
        <strain evidence="3">MP104C</strain>
    </source>
</reference>
<dbReference type="KEGG" id="dau:Daud_0132"/>
<evidence type="ECO:0000313" key="3">
    <source>
        <dbReference type="Proteomes" id="UP000008544"/>
    </source>
</evidence>
<dbReference type="PANTHER" id="PTHR43449:SF3">
    <property type="entry name" value="POLYMERASE NUCLEOTIDYL TRANSFERASE DOMAIN-CONTAINING PROTEIN"/>
    <property type="match status" value="1"/>
</dbReference>
<dbReference type="InterPro" id="IPR043519">
    <property type="entry name" value="NT_sf"/>
</dbReference>
<dbReference type="HOGENOM" id="CLU_130257_9_2_9"/>
<dbReference type="Proteomes" id="UP000008544">
    <property type="component" value="Chromosome"/>
</dbReference>
<dbReference type="GO" id="GO:0016779">
    <property type="term" value="F:nucleotidyltransferase activity"/>
    <property type="evidence" value="ECO:0007669"/>
    <property type="project" value="InterPro"/>
</dbReference>
<feature type="domain" description="Polymerase nucleotidyl transferase" evidence="1">
    <location>
        <begin position="6"/>
        <end position="76"/>
    </location>
</feature>
<evidence type="ECO:0000259" key="1">
    <source>
        <dbReference type="Pfam" id="PF01909"/>
    </source>
</evidence>